<dbReference type="FunFam" id="3.20.20.100:FF:000002">
    <property type="entry name" value="2,5-diketo-D-gluconic acid reductase A"/>
    <property type="match status" value="1"/>
</dbReference>
<evidence type="ECO:0000256" key="3">
    <source>
        <dbReference type="PIRSR" id="PIRSR000097-2"/>
    </source>
</evidence>
<feature type="site" description="Lowers pKa of active site Tyr" evidence="4">
    <location>
        <position position="76"/>
    </location>
</feature>
<organism evidence="6 7">
    <name type="scientific">Glutinoglossum americanum</name>
    <dbReference type="NCBI Taxonomy" id="1670608"/>
    <lineage>
        <taxon>Eukaryota</taxon>
        <taxon>Fungi</taxon>
        <taxon>Dikarya</taxon>
        <taxon>Ascomycota</taxon>
        <taxon>Pezizomycotina</taxon>
        <taxon>Geoglossomycetes</taxon>
        <taxon>Geoglossales</taxon>
        <taxon>Geoglossaceae</taxon>
        <taxon>Glutinoglossum</taxon>
    </lineage>
</organism>
<dbReference type="InterPro" id="IPR018170">
    <property type="entry name" value="Aldo/ket_reductase_CS"/>
</dbReference>
<protein>
    <recommendedName>
        <fullName evidence="5">NADP-dependent oxidoreductase domain-containing protein</fullName>
    </recommendedName>
</protein>
<keyword evidence="1" id="KW-0560">Oxidoreductase</keyword>
<feature type="domain" description="NADP-dependent oxidoreductase" evidence="5">
    <location>
        <begin position="19"/>
        <end position="287"/>
    </location>
</feature>
<proteinExistence type="predicted"/>
<evidence type="ECO:0000313" key="7">
    <source>
        <dbReference type="Proteomes" id="UP000698800"/>
    </source>
</evidence>
<dbReference type="InterPro" id="IPR023210">
    <property type="entry name" value="NADP_OxRdtase_dom"/>
</dbReference>
<name>A0A9P8L579_9PEZI</name>
<dbReference type="InterPro" id="IPR020471">
    <property type="entry name" value="AKR"/>
</dbReference>
<dbReference type="SUPFAM" id="SSF51430">
    <property type="entry name" value="NAD(P)-linked oxidoreductase"/>
    <property type="match status" value="1"/>
</dbReference>
<dbReference type="GO" id="GO:0016616">
    <property type="term" value="F:oxidoreductase activity, acting on the CH-OH group of donors, NAD or NADP as acceptor"/>
    <property type="evidence" value="ECO:0007669"/>
    <property type="project" value="UniProtKB-ARBA"/>
</dbReference>
<feature type="binding site" evidence="3">
    <location>
        <position position="109"/>
    </location>
    <ligand>
        <name>substrate</name>
    </ligand>
</feature>
<dbReference type="Pfam" id="PF00248">
    <property type="entry name" value="Aldo_ket_red"/>
    <property type="match status" value="1"/>
</dbReference>
<dbReference type="EMBL" id="JAGHQL010000047">
    <property type="protein sequence ID" value="KAH0542735.1"/>
    <property type="molecule type" value="Genomic_DNA"/>
</dbReference>
<sequence>MAIQYTKFKLNTGAEVPAIGFGTWQDAEAQESAVLAALNAGYRHIDTARVYHTELAVGRAIQKSGIPRSELFVTTKLWNNSHKPEDVEPALDASLKDLGLSYVDLCLLHWPVAFEPGPGLFPKSSEGKLKTIDIDYVDTYKAMERLLITGKTKAIGVSNFSRAELERLLEETSVVPASHQMELHPWLQQKSFLDFHKAKGILVVAYSPFGNQNEIYDSNEGKLMDDPVLVAIGKKYGKSGAQTVLAWCIARGHGAIPKSKTPERIRLNLEGDFKLTTEEVKEIESIDKKRRFNDPSDSFYYNFFADLDGKK</sequence>
<gene>
    <name evidence="6" type="ORF">FGG08_002874</name>
</gene>
<dbReference type="PRINTS" id="PR00069">
    <property type="entry name" value="ALDKETRDTASE"/>
</dbReference>
<dbReference type="Gene3D" id="3.20.20.100">
    <property type="entry name" value="NADP-dependent oxidoreductase domain"/>
    <property type="match status" value="1"/>
</dbReference>
<evidence type="ECO:0000256" key="4">
    <source>
        <dbReference type="PIRSR" id="PIRSR000097-3"/>
    </source>
</evidence>
<evidence type="ECO:0000313" key="6">
    <source>
        <dbReference type="EMBL" id="KAH0542735.1"/>
    </source>
</evidence>
<dbReference type="CDD" id="cd19071">
    <property type="entry name" value="AKR_AKR1-5-like"/>
    <property type="match status" value="1"/>
</dbReference>
<keyword evidence="7" id="KW-1185">Reference proteome</keyword>
<feature type="active site" description="Proton donor" evidence="2">
    <location>
        <position position="51"/>
    </location>
</feature>
<dbReference type="PANTHER" id="PTHR11732">
    <property type="entry name" value="ALDO/KETO REDUCTASE"/>
    <property type="match status" value="1"/>
</dbReference>
<evidence type="ECO:0000256" key="2">
    <source>
        <dbReference type="PIRSR" id="PIRSR000097-1"/>
    </source>
</evidence>
<accession>A0A9P8L579</accession>
<comment type="caution">
    <text evidence="6">The sequence shown here is derived from an EMBL/GenBank/DDBJ whole genome shotgun (WGS) entry which is preliminary data.</text>
</comment>
<dbReference type="PROSITE" id="PS00798">
    <property type="entry name" value="ALDOKETO_REDUCTASE_1"/>
    <property type="match status" value="1"/>
</dbReference>
<dbReference type="InterPro" id="IPR036812">
    <property type="entry name" value="NAD(P)_OxRdtase_dom_sf"/>
</dbReference>
<dbReference type="AlphaFoldDB" id="A0A9P8L579"/>
<dbReference type="PIRSF" id="PIRSF000097">
    <property type="entry name" value="AKR"/>
    <property type="match status" value="1"/>
</dbReference>
<evidence type="ECO:0000259" key="5">
    <source>
        <dbReference type="Pfam" id="PF00248"/>
    </source>
</evidence>
<reference evidence="6" key="1">
    <citation type="submission" date="2021-03" db="EMBL/GenBank/DDBJ databases">
        <title>Comparative genomics and phylogenomic investigation of the class Geoglossomycetes provide insights into ecological specialization and systematics.</title>
        <authorList>
            <person name="Melie T."/>
            <person name="Pirro S."/>
            <person name="Miller A.N."/>
            <person name="Quandt A."/>
        </authorList>
    </citation>
    <scope>NUCLEOTIDE SEQUENCE</scope>
    <source>
        <strain evidence="6">GBOQ0MN5Z8</strain>
    </source>
</reference>
<evidence type="ECO:0000256" key="1">
    <source>
        <dbReference type="ARBA" id="ARBA00023002"/>
    </source>
</evidence>
<dbReference type="PROSITE" id="PS00062">
    <property type="entry name" value="ALDOKETO_REDUCTASE_2"/>
    <property type="match status" value="1"/>
</dbReference>
<dbReference type="Proteomes" id="UP000698800">
    <property type="component" value="Unassembled WGS sequence"/>
</dbReference>
<dbReference type="OrthoDB" id="416253at2759"/>